<evidence type="ECO:0000256" key="9">
    <source>
        <dbReference type="ARBA" id="ARBA00023163"/>
    </source>
</evidence>
<feature type="compositionally biased region" description="Acidic residues" evidence="12">
    <location>
        <begin position="1"/>
        <end position="13"/>
    </location>
</feature>
<feature type="domain" description="C2H2-type" evidence="13">
    <location>
        <begin position="1045"/>
        <end position="1073"/>
    </location>
</feature>
<evidence type="ECO:0000256" key="1">
    <source>
        <dbReference type="ARBA" id="ARBA00004123"/>
    </source>
</evidence>
<keyword evidence="3" id="KW-0479">Metal-binding</keyword>
<gene>
    <name evidence="14" type="ORF">RUM43_011509</name>
</gene>
<sequence>MKLYDSVEDGFEETEVKIEGTEEDNQEEETLRTGEEEEEEEVADEQEGDGVTNMDDVEIEYLEEKYLTDTNDEDDEEREDFMTTGDMTQVEGEEHVLITSEGETTAVILPKGIKVEEAWEVDGEELPFMLVGAEGEEVLEEVSEDMPDDGEDVVICSFCNKPIRSDGFEEHLRLIHTFKYCDLCNTEVKEKFFKAHMKSHEESKVFCELCNKLVRKQDFITHYKKHQGLDTVDKREKVNRKVCDICGYQVEGKGTLNKHMREKHDEGQNYCDLCEKYVWIKCYDKHVKDVHEDREDFCMTCQKWFKYYKTHMRTSHKDVIRFCDYCQVDIEAAGFDVHMSTVHSKQSRLCETCNKEFFEFVCYKNHVRNIHLKVKSYKCSECDFTTAYRTSMDKHILGTHTRNQKYVCEICAKEFIVKDNLRKHIRMIHNGQQKSVCTYCGKVCHANRELINHVRLHTGDLPYQCEFCLRKFPKKWTLDNHRRIHTGEKPYKCTHCDSAFGTSAQMKIHEFREHGRTEVPSLVIRSEQVEDGGKGRTVGVTKTDEKVCEKEKGVEIVISTSTSGKSGVVEGLGCVDPSGMDTAAVARRYGKKQCLECGKVVLRKNYLTHTKVHSLLKPHMCDLCGVCFKDRRVLTGHRRTHTGEKPHVCKTCGKCFTTSSRLSDHLSIHTGKRPHACDLCPRTFRSKKDLTRHVRTHTGEKPYVCAFCGKGFSFSWNLREHTRMHTGELPYVCPICRQGFKRNKILSMHCSTSEQKAELEDSSACFDYLQVEVTSPSNPSEATTAPPVADNEMKDHGSVNVKEETSGHTEFKEEWGEDDSEPLATIKVAEARHRQKRGEVKTRNCDSSETAVEGPEESLKISKVKNESSSGVTKIKIPKPPKVPNKQAVNSKPPKRDRVLKPQFIDCEVCGKSVQRRKFKLHMMVHNGEKPHLCDTCGKSFTWKFALVTHKRVHSGEKPYLCKHCGQSFRSSSRFAEHSTIHTGRRSYVCERCALAFRTSGRLKRHLRIHTGEKPYICSFCERGFSESYNLKQHRRLHTGEKPPHVCYVCSQAFIRKKMLIDHLRIRHGVTHPSLEALQQQQQQQSQQQEPSHEQPPPPPQIRQVLVDTQRPDGADTFIECGGNSNENTILSLTLSYEDQKGFNKTFPKYMTEYK</sequence>
<keyword evidence="7" id="KW-0805">Transcription regulation</keyword>
<feature type="compositionally biased region" description="Basic and acidic residues" evidence="12">
    <location>
        <begin position="829"/>
        <end position="846"/>
    </location>
</feature>
<dbReference type="PANTHER" id="PTHR24394">
    <property type="entry name" value="ZINC FINGER PROTEIN"/>
    <property type="match status" value="1"/>
</dbReference>
<dbReference type="GO" id="GO:0003690">
    <property type="term" value="F:double-stranded DNA binding"/>
    <property type="evidence" value="ECO:0007669"/>
    <property type="project" value="UniProtKB-ARBA"/>
</dbReference>
<dbReference type="FunFam" id="3.30.160.60:FF:000075">
    <property type="entry name" value="Putative zinc finger protein 536"/>
    <property type="match status" value="1"/>
</dbReference>
<dbReference type="PANTHER" id="PTHR24394:SF29">
    <property type="entry name" value="MYONEURIN"/>
    <property type="match status" value="1"/>
</dbReference>
<evidence type="ECO:0000256" key="3">
    <source>
        <dbReference type="ARBA" id="ARBA00022723"/>
    </source>
</evidence>
<dbReference type="GO" id="GO:0008270">
    <property type="term" value="F:zinc ion binding"/>
    <property type="evidence" value="ECO:0007669"/>
    <property type="project" value="UniProtKB-KW"/>
</dbReference>
<accession>A0AAN8P590</accession>
<dbReference type="InterPro" id="IPR013087">
    <property type="entry name" value="Znf_C2H2_type"/>
</dbReference>
<evidence type="ECO:0000313" key="15">
    <source>
        <dbReference type="Proteomes" id="UP001372834"/>
    </source>
</evidence>
<dbReference type="SUPFAM" id="SSF57667">
    <property type="entry name" value="beta-beta-alpha zinc fingers"/>
    <property type="match status" value="9"/>
</dbReference>
<dbReference type="FunFam" id="3.30.160.60:FF:000931">
    <property type="entry name" value="zinc finger protein 697"/>
    <property type="match status" value="1"/>
</dbReference>
<feature type="domain" description="C2H2-type" evidence="13">
    <location>
        <begin position="463"/>
        <end position="490"/>
    </location>
</feature>
<feature type="region of interest" description="Disordered" evidence="12">
    <location>
        <begin position="1077"/>
        <end position="1102"/>
    </location>
</feature>
<organism evidence="14 15">
    <name type="scientific">Polyplax serrata</name>
    <name type="common">Common mouse louse</name>
    <dbReference type="NCBI Taxonomy" id="468196"/>
    <lineage>
        <taxon>Eukaryota</taxon>
        <taxon>Metazoa</taxon>
        <taxon>Ecdysozoa</taxon>
        <taxon>Arthropoda</taxon>
        <taxon>Hexapoda</taxon>
        <taxon>Insecta</taxon>
        <taxon>Pterygota</taxon>
        <taxon>Neoptera</taxon>
        <taxon>Paraneoptera</taxon>
        <taxon>Psocodea</taxon>
        <taxon>Troctomorpha</taxon>
        <taxon>Phthiraptera</taxon>
        <taxon>Anoplura</taxon>
        <taxon>Polyplacidae</taxon>
        <taxon>Polyplax</taxon>
    </lineage>
</organism>
<evidence type="ECO:0000256" key="10">
    <source>
        <dbReference type="ARBA" id="ARBA00023242"/>
    </source>
</evidence>
<reference evidence="14 15" key="1">
    <citation type="submission" date="2023-10" db="EMBL/GenBank/DDBJ databases">
        <title>Genomes of two closely related lineages of the louse Polyplax serrata with different host specificities.</title>
        <authorList>
            <person name="Martinu J."/>
            <person name="Tarabai H."/>
            <person name="Stefka J."/>
            <person name="Hypsa V."/>
        </authorList>
    </citation>
    <scope>NUCLEOTIDE SEQUENCE [LARGE SCALE GENOMIC DNA]</scope>
    <source>
        <strain evidence="14">HR10_N</strain>
    </source>
</reference>
<dbReference type="FunFam" id="3.30.160.60:FF:001370">
    <property type="entry name" value="Zinc finger protein"/>
    <property type="match status" value="1"/>
</dbReference>
<dbReference type="SMART" id="SM00355">
    <property type="entry name" value="ZnF_C2H2"/>
    <property type="match status" value="24"/>
</dbReference>
<feature type="domain" description="C2H2-type" evidence="13">
    <location>
        <begin position="435"/>
        <end position="462"/>
    </location>
</feature>
<evidence type="ECO:0000256" key="5">
    <source>
        <dbReference type="ARBA" id="ARBA00022771"/>
    </source>
</evidence>
<evidence type="ECO:0000256" key="2">
    <source>
        <dbReference type="ARBA" id="ARBA00006991"/>
    </source>
</evidence>
<dbReference type="FunFam" id="3.30.160.60:FF:000624">
    <property type="entry name" value="zinc finger protein 697"/>
    <property type="match status" value="1"/>
</dbReference>
<comment type="caution">
    <text evidence="14">The sequence shown here is derived from an EMBL/GenBank/DDBJ whole genome shotgun (WGS) entry which is preliminary data.</text>
</comment>
<evidence type="ECO:0000256" key="6">
    <source>
        <dbReference type="ARBA" id="ARBA00022833"/>
    </source>
</evidence>
<feature type="domain" description="C2H2-type" evidence="13">
    <location>
        <begin position="960"/>
        <end position="987"/>
    </location>
</feature>
<keyword evidence="6" id="KW-0862">Zinc</keyword>
<dbReference type="FunFam" id="3.30.160.60:FF:002343">
    <property type="entry name" value="Zinc finger protein 33A"/>
    <property type="match status" value="4"/>
</dbReference>
<comment type="similarity">
    <text evidence="2">Belongs to the krueppel C2H2-type zinc-finger protein family.</text>
</comment>
<name>A0AAN8P590_POLSC</name>
<dbReference type="PROSITE" id="PS50157">
    <property type="entry name" value="ZINC_FINGER_C2H2_2"/>
    <property type="match status" value="15"/>
</dbReference>
<comment type="subcellular location">
    <subcellularLocation>
        <location evidence="1">Nucleus</location>
    </subcellularLocation>
</comment>
<dbReference type="Pfam" id="PF00096">
    <property type="entry name" value="zf-C2H2"/>
    <property type="match status" value="6"/>
</dbReference>
<dbReference type="GO" id="GO:0005634">
    <property type="term" value="C:nucleus"/>
    <property type="evidence" value="ECO:0007669"/>
    <property type="project" value="UniProtKB-SubCell"/>
</dbReference>
<evidence type="ECO:0000256" key="4">
    <source>
        <dbReference type="ARBA" id="ARBA00022737"/>
    </source>
</evidence>
<feature type="domain" description="C2H2-type" evidence="13">
    <location>
        <begin position="406"/>
        <end position="434"/>
    </location>
</feature>
<feature type="domain" description="C2H2-type" evidence="13">
    <location>
        <begin position="1016"/>
        <end position="1043"/>
    </location>
</feature>
<dbReference type="AlphaFoldDB" id="A0AAN8P590"/>
<feature type="compositionally biased region" description="Low complexity" evidence="12">
    <location>
        <begin position="1079"/>
        <end position="1090"/>
    </location>
</feature>
<dbReference type="PROSITE" id="PS00028">
    <property type="entry name" value="ZINC_FINGER_C2H2_1"/>
    <property type="match status" value="15"/>
</dbReference>
<dbReference type="InterPro" id="IPR036236">
    <property type="entry name" value="Znf_C2H2_sf"/>
</dbReference>
<dbReference type="EMBL" id="JAWJWE010000039">
    <property type="protein sequence ID" value="KAK6621203.1"/>
    <property type="molecule type" value="Genomic_DNA"/>
</dbReference>
<keyword evidence="4" id="KW-0677">Repeat</keyword>
<feature type="domain" description="C2H2-type" evidence="13">
    <location>
        <begin position="491"/>
        <end position="519"/>
    </location>
</feature>
<feature type="domain" description="C2H2-type" evidence="13">
    <location>
        <begin position="703"/>
        <end position="730"/>
    </location>
</feature>
<feature type="domain" description="C2H2-type" evidence="13">
    <location>
        <begin position="932"/>
        <end position="959"/>
    </location>
</feature>
<protein>
    <recommendedName>
        <fullName evidence="13">C2H2-type domain-containing protein</fullName>
    </recommendedName>
</protein>
<feature type="region of interest" description="Disordered" evidence="12">
    <location>
        <begin position="1"/>
        <end position="56"/>
    </location>
</feature>
<feature type="domain" description="C2H2-type" evidence="13">
    <location>
        <begin position="988"/>
        <end position="1015"/>
    </location>
</feature>
<feature type="domain" description="C2H2-type" evidence="13">
    <location>
        <begin position="675"/>
        <end position="702"/>
    </location>
</feature>
<evidence type="ECO:0000256" key="7">
    <source>
        <dbReference type="ARBA" id="ARBA00023015"/>
    </source>
</evidence>
<evidence type="ECO:0000256" key="11">
    <source>
        <dbReference type="PROSITE-ProRule" id="PRU00042"/>
    </source>
</evidence>
<keyword evidence="5 11" id="KW-0863">Zinc-finger</keyword>
<evidence type="ECO:0000256" key="8">
    <source>
        <dbReference type="ARBA" id="ARBA00023125"/>
    </source>
</evidence>
<feature type="domain" description="C2H2-type" evidence="13">
    <location>
        <begin position="377"/>
        <end position="405"/>
    </location>
</feature>
<feature type="compositionally biased region" description="Acidic residues" evidence="12">
    <location>
        <begin position="35"/>
        <end position="48"/>
    </location>
</feature>
<evidence type="ECO:0000259" key="13">
    <source>
        <dbReference type="PROSITE" id="PS50157"/>
    </source>
</evidence>
<dbReference type="Gene3D" id="3.30.160.60">
    <property type="entry name" value="Classic Zinc Finger"/>
    <property type="match status" value="15"/>
</dbReference>
<feature type="compositionally biased region" description="Basic and acidic residues" evidence="12">
    <location>
        <begin position="791"/>
        <end position="814"/>
    </location>
</feature>
<dbReference type="GO" id="GO:0000981">
    <property type="term" value="F:DNA-binding transcription factor activity, RNA polymerase II-specific"/>
    <property type="evidence" value="ECO:0007669"/>
    <property type="project" value="TreeGrafter"/>
</dbReference>
<feature type="compositionally biased region" description="Basic and acidic residues" evidence="12">
    <location>
        <begin position="857"/>
        <end position="866"/>
    </location>
</feature>
<feature type="domain" description="C2H2-type" evidence="13">
    <location>
        <begin position="647"/>
        <end position="674"/>
    </location>
</feature>
<dbReference type="FunFam" id="3.30.160.60:FF:001480">
    <property type="entry name" value="Si:cabz01071911.3"/>
    <property type="match status" value="1"/>
</dbReference>
<feature type="domain" description="C2H2-type" evidence="13">
    <location>
        <begin position="348"/>
        <end position="376"/>
    </location>
</feature>
<dbReference type="Proteomes" id="UP001372834">
    <property type="component" value="Unassembled WGS sequence"/>
</dbReference>
<evidence type="ECO:0000256" key="12">
    <source>
        <dbReference type="SAM" id="MobiDB-lite"/>
    </source>
</evidence>
<keyword evidence="10" id="KW-0539">Nucleus</keyword>
<proteinExistence type="inferred from homology"/>
<keyword evidence="9" id="KW-0804">Transcription</keyword>
<evidence type="ECO:0000313" key="14">
    <source>
        <dbReference type="EMBL" id="KAK6621203.1"/>
    </source>
</evidence>
<feature type="domain" description="C2H2-type" evidence="13">
    <location>
        <begin position="619"/>
        <end position="646"/>
    </location>
</feature>
<feature type="region of interest" description="Disordered" evidence="12">
    <location>
        <begin position="775"/>
        <end position="896"/>
    </location>
</feature>
<keyword evidence="8" id="KW-0238">DNA-binding</keyword>